<dbReference type="Proteomes" id="UP001143474">
    <property type="component" value="Unassembled WGS sequence"/>
</dbReference>
<evidence type="ECO:0000313" key="3">
    <source>
        <dbReference type="Proteomes" id="UP001143474"/>
    </source>
</evidence>
<accession>A0A9W6MIF1</accession>
<evidence type="ECO:0000256" key="1">
    <source>
        <dbReference type="SAM" id="MobiDB-lite"/>
    </source>
</evidence>
<dbReference type="EMBL" id="BSEV01000039">
    <property type="protein sequence ID" value="GLK14923.1"/>
    <property type="molecule type" value="Genomic_DNA"/>
</dbReference>
<sequence length="74" mass="7522">MALGSGSACAGEVPPLTRSDAASAETVTIVDVTRRGDPRRGGGVEGRLGKEDPTGTSIVKGGERPGMEEGVWPE</sequence>
<dbReference type="AlphaFoldDB" id="A0A9W6MIF1"/>
<feature type="compositionally biased region" description="Basic and acidic residues" evidence="1">
    <location>
        <begin position="32"/>
        <end position="53"/>
    </location>
</feature>
<reference evidence="2" key="1">
    <citation type="journal article" date="2014" name="Int. J. Syst. Evol. Microbiol.">
        <title>Complete genome sequence of Corynebacterium casei LMG S-19264T (=DSM 44701T), isolated from a smear-ripened cheese.</title>
        <authorList>
            <consortium name="US DOE Joint Genome Institute (JGI-PGF)"/>
            <person name="Walter F."/>
            <person name="Albersmeier A."/>
            <person name="Kalinowski J."/>
            <person name="Ruckert C."/>
        </authorList>
    </citation>
    <scope>NUCLEOTIDE SEQUENCE</scope>
    <source>
        <strain evidence="2">VKM Ac-2007</strain>
    </source>
</reference>
<keyword evidence="3" id="KW-1185">Reference proteome</keyword>
<feature type="region of interest" description="Disordered" evidence="1">
    <location>
        <begin position="1"/>
        <end position="74"/>
    </location>
</feature>
<evidence type="ECO:0000313" key="2">
    <source>
        <dbReference type="EMBL" id="GLK14923.1"/>
    </source>
</evidence>
<comment type="caution">
    <text evidence="2">The sequence shown here is derived from an EMBL/GenBank/DDBJ whole genome shotgun (WGS) entry which is preliminary data.</text>
</comment>
<proteinExistence type="predicted"/>
<name>A0A9W6MIF1_9ACTN</name>
<reference evidence="2" key="2">
    <citation type="submission" date="2023-01" db="EMBL/GenBank/DDBJ databases">
        <authorList>
            <person name="Sun Q."/>
            <person name="Evtushenko L."/>
        </authorList>
    </citation>
    <scope>NUCLEOTIDE SEQUENCE</scope>
    <source>
        <strain evidence="2">VKM Ac-2007</strain>
    </source>
</reference>
<gene>
    <name evidence="2" type="ORF">GCM10017600_83360</name>
</gene>
<organism evidence="2 3">
    <name type="scientific">Streptosporangium carneum</name>
    <dbReference type="NCBI Taxonomy" id="47481"/>
    <lineage>
        <taxon>Bacteria</taxon>
        <taxon>Bacillati</taxon>
        <taxon>Actinomycetota</taxon>
        <taxon>Actinomycetes</taxon>
        <taxon>Streptosporangiales</taxon>
        <taxon>Streptosporangiaceae</taxon>
        <taxon>Streptosporangium</taxon>
    </lineage>
</organism>
<protein>
    <submittedName>
        <fullName evidence="2">Uncharacterized protein</fullName>
    </submittedName>
</protein>